<keyword evidence="1" id="KW-0472">Membrane</keyword>
<keyword evidence="1" id="KW-0812">Transmembrane</keyword>
<reference evidence="2" key="1">
    <citation type="submission" date="2020-08" db="EMBL/GenBank/DDBJ databases">
        <authorList>
            <person name="Hu Y."/>
            <person name="Nguyen S.V."/>
            <person name="Li F."/>
            <person name="Fanning S."/>
        </authorList>
    </citation>
    <scope>NUCLEOTIDE SEQUENCE</scope>
    <source>
        <strain evidence="2">SYSU D8009</strain>
    </source>
</reference>
<evidence type="ECO:0000313" key="3">
    <source>
        <dbReference type="Proteomes" id="UP000600101"/>
    </source>
</evidence>
<gene>
    <name evidence="2" type="ORF">H7965_06860</name>
</gene>
<dbReference type="AlphaFoldDB" id="A0A9X0UCB2"/>
<name>A0A9X0UCB2_9PROT</name>
<keyword evidence="3" id="KW-1185">Reference proteome</keyword>
<dbReference type="RefSeq" id="WP_186769806.1">
    <property type="nucleotide sequence ID" value="NZ_JACOMF010000005.1"/>
</dbReference>
<keyword evidence="1" id="KW-1133">Transmembrane helix</keyword>
<dbReference type="Proteomes" id="UP000600101">
    <property type="component" value="Unassembled WGS sequence"/>
</dbReference>
<comment type="caution">
    <text evidence="2">The sequence shown here is derived from an EMBL/GenBank/DDBJ whole genome shotgun (WGS) entry which is preliminary data.</text>
</comment>
<feature type="transmembrane region" description="Helical" evidence="1">
    <location>
        <begin position="6"/>
        <end position="30"/>
    </location>
</feature>
<protein>
    <submittedName>
        <fullName evidence="2">DUF2474 domain-containing protein</fullName>
    </submittedName>
</protein>
<evidence type="ECO:0000313" key="2">
    <source>
        <dbReference type="EMBL" id="MBC4015042.1"/>
    </source>
</evidence>
<organism evidence="2 3">
    <name type="scientific">Siccirubricoccus deserti</name>
    <dbReference type="NCBI Taxonomy" id="2013562"/>
    <lineage>
        <taxon>Bacteria</taxon>
        <taxon>Pseudomonadati</taxon>
        <taxon>Pseudomonadota</taxon>
        <taxon>Alphaproteobacteria</taxon>
        <taxon>Acetobacterales</taxon>
        <taxon>Roseomonadaceae</taxon>
        <taxon>Siccirubricoccus</taxon>
    </lineage>
</organism>
<accession>A0A9X0UCB2</accession>
<dbReference type="EMBL" id="JACOMF010000005">
    <property type="protein sequence ID" value="MBC4015042.1"/>
    <property type="molecule type" value="Genomic_DNA"/>
</dbReference>
<sequence length="32" mass="3624">MWRRLGWFAALWLVGVCVTGAVALLVRVLLPR</sequence>
<proteinExistence type="predicted"/>
<evidence type="ECO:0000256" key="1">
    <source>
        <dbReference type="SAM" id="Phobius"/>
    </source>
</evidence>